<evidence type="ECO:0000313" key="1">
    <source>
        <dbReference type="EMBL" id="KAF2715884.1"/>
    </source>
</evidence>
<protein>
    <submittedName>
        <fullName evidence="1">Uncharacterized protein</fullName>
    </submittedName>
</protein>
<keyword evidence="2" id="KW-1185">Reference proteome</keyword>
<evidence type="ECO:0000313" key="2">
    <source>
        <dbReference type="Proteomes" id="UP000799441"/>
    </source>
</evidence>
<accession>A0A9P4PXJ0</accession>
<gene>
    <name evidence="1" type="ORF">K431DRAFT_43896</name>
</gene>
<dbReference type="AlphaFoldDB" id="A0A9P4PXJ0"/>
<organism evidence="1 2">
    <name type="scientific">Polychaeton citri CBS 116435</name>
    <dbReference type="NCBI Taxonomy" id="1314669"/>
    <lineage>
        <taxon>Eukaryota</taxon>
        <taxon>Fungi</taxon>
        <taxon>Dikarya</taxon>
        <taxon>Ascomycota</taxon>
        <taxon>Pezizomycotina</taxon>
        <taxon>Dothideomycetes</taxon>
        <taxon>Dothideomycetidae</taxon>
        <taxon>Capnodiales</taxon>
        <taxon>Capnodiaceae</taxon>
        <taxon>Polychaeton</taxon>
    </lineage>
</organism>
<proteinExistence type="predicted"/>
<sequence>MLFIKSYPLPFASSLPSSPRPLTYFLSIIWIYSVSSSPKFVLIMLPLKLDTIACTIGIIWAITVPSAVFATPVRNQYEVRTSTNTSIAQAGSGFSPDVPSFYTCSTKFSDQTCNPTALTNAKCKSLCTCTTQGTPSCGGYGICTGASVQKICASRGSFGCGPEA</sequence>
<dbReference type="EMBL" id="MU003939">
    <property type="protein sequence ID" value="KAF2715884.1"/>
    <property type="molecule type" value="Genomic_DNA"/>
</dbReference>
<dbReference type="Proteomes" id="UP000799441">
    <property type="component" value="Unassembled WGS sequence"/>
</dbReference>
<comment type="caution">
    <text evidence="1">The sequence shown here is derived from an EMBL/GenBank/DDBJ whole genome shotgun (WGS) entry which is preliminary data.</text>
</comment>
<name>A0A9P4PXJ0_9PEZI</name>
<reference evidence="1" key="1">
    <citation type="journal article" date="2020" name="Stud. Mycol.">
        <title>101 Dothideomycetes genomes: a test case for predicting lifestyles and emergence of pathogens.</title>
        <authorList>
            <person name="Haridas S."/>
            <person name="Albert R."/>
            <person name="Binder M."/>
            <person name="Bloem J."/>
            <person name="Labutti K."/>
            <person name="Salamov A."/>
            <person name="Andreopoulos B."/>
            <person name="Baker S."/>
            <person name="Barry K."/>
            <person name="Bills G."/>
            <person name="Bluhm B."/>
            <person name="Cannon C."/>
            <person name="Castanera R."/>
            <person name="Culley D."/>
            <person name="Daum C."/>
            <person name="Ezra D."/>
            <person name="Gonzalez J."/>
            <person name="Henrissat B."/>
            <person name="Kuo A."/>
            <person name="Liang C."/>
            <person name="Lipzen A."/>
            <person name="Lutzoni F."/>
            <person name="Magnuson J."/>
            <person name="Mondo S."/>
            <person name="Nolan M."/>
            <person name="Ohm R."/>
            <person name="Pangilinan J."/>
            <person name="Park H.-J."/>
            <person name="Ramirez L."/>
            <person name="Alfaro M."/>
            <person name="Sun H."/>
            <person name="Tritt A."/>
            <person name="Yoshinaga Y."/>
            <person name="Zwiers L.-H."/>
            <person name="Turgeon B."/>
            <person name="Goodwin S."/>
            <person name="Spatafora J."/>
            <person name="Crous P."/>
            <person name="Grigoriev I."/>
        </authorList>
    </citation>
    <scope>NUCLEOTIDE SEQUENCE</scope>
    <source>
        <strain evidence="1">CBS 116435</strain>
    </source>
</reference>